<evidence type="ECO:0000313" key="3">
    <source>
        <dbReference type="EMBL" id="QOL00392.1"/>
    </source>
</evidence>
<keyword evidence="1" id="KW-0812">Transmembrane</keyword>
<keyword evidence="1" id="KW-1133">Transmembrane helix</keyword>
<feature type="transmembrane region" description="Helical" evidence="1">
    <location>
        <begin position="39"/>
        <end position="64"/>
    </location>
</feature>
<feature type="domain" description="Phage shock protein PspC N-terminal" evidence="2">
    <location>
        <begin position="10"/>
        <end position="66"/>
    </location>
</feature>
<feature type="transmembrane region" description="Helical" evidence="1">
    <location>
        <begin position="15"/>
        <end position="32"/>
    </location>
</feature>
<accession>A0A7L9QBV5</accession>
<protein>
    <recommendedName>
        <fullName evidence="2">Phage shock protein PspC N-terminal domain-containing protein</fullName>
    </recommendedName>
</protein>
<organism evidence="3">
    <name type="scientific">uncultured organism</name>
    <dbReference type="NCBI Taxonomy" id="155900"/>
    <lineage>
        <taxon>unclassified sequences</taxon>
        <taxon>environmental samples</taxon>
    </lineage>
</organism>
<evidence type="ECO:0000259" key="2">
    <source>
        <dbReference type="Pfam" id="PF04024"/>
    </source>
</evidence>
<sequence length="82" mass="9086">MNRLFREYGLYRDPARGWIAGVAAGLALRFGVNDGVIRIAFVVLALAATPMLALIAYVLLAVLMPAGPVLLDRRADRAWRYR</sequence>
<dbReference type="InterPro" id="IPR007168">
    <property type="entry name" value="Phageshock_PspC_N"/>
</dbReference>
<name>A0A7L9QBV5_9ZZZZ</name>
<proteinExistence type="predicted"/>
<dbReference type="Pfam" id="PF04024">
    <property type="entry name" value="PspC"/>
    <property type="match status" value="1"/>
</dbReference>
<keyword evidence="1" id="KW-0472">Membrane</keyword>
<dbReference type="AlphaFoldDB" id="A0A7L9QBV5"/>
<evidence type="ECO:0000256" key="1">
    <source>
        <dbReference type="SAM" id="Phobius"/>
    </source>
</evidence>
<reference evidence="3" key="1">
    <citation type="submission" date="2020-09" db="EMBL/GenBank/DDBJ databases">
        <title>A new high-throughput screening method to detect antimicrobial volatiles from metagenomic clone libraries.</title>
        <authorList>
            <person name="Stocker F."/>
            <person name="Obermeier M."/>
            <person name="Resch K."/>
            <person name="Berg G."/>
            <person name="Mueller Bogota C.A."/>
        </authorList>
    </citation>
    <scope>NUCLEOTIDE SEQUENCE</scope>
</reference>
<dbReference type="EMBL" id="MW000468">
    <property type="protein sequence ID" value="QOL00392.1"/>
    <property type="molecule type" value="Genomic_DNA"/>
</dbReference>